<sequence>MKSSKRVDERIVKDYRIIDSAWDEFSDYVGEHNIGTPLTVKQFEEIFSKLNRNNKFSPMKDYILESFRNDCYAWPFVEKNQ</sequence>
<dbReference type="Proteomes" id="UP000009273">
    <property type="component" value="Segment"/>
</dbReference>
<organism evidence="1 2">
    <name type="scientific">Bacillus phage G</name>
    <dbReference type="NCBI Taxonomy" id="2884420"/>
    <lineage>
        <taxon>Viruses</taxon>
        <taxon>Duplodnaviria</taxon>
        <taxon>Heunggongvirae</taxon>
        <taxon>Uroviricota</taxon>
        <taxon>Caudoviricetes</taxon>
        <taxon>Donellivirus</taxon>
        <taxon>Donellivirus gee</taxon>
    </lineage>
</organism>
<accession>G3MBJ6</accession>
<dbReference type="GeneID" id="18563352"/>
<evidence type="ECO:0000313" key="1">
    <source>
        <dbReference type="EMBL" id="AEO93396.1"/>
    </source>
</evidence>
<dbReference type="RefSeq" id="YP_009015437.1">
    <property type="nucleotide sequence ID" value="NC_023719.1"/>
</dbReference>
<dbReference type="KEGG" id="vg:18563352"/>
<dbReference type="EMBL" id="JN638751">
    <property type="protein sequence ID" value="AEO93396.1"/>
    <property type="molecule type" value="Genomic_DNA"/>
</dbReference>
<gene>
    <name evidence="1" type="primary">134</name>
    <name evidence="1" type="ORF">G_134</name>
</gene>
<proteinExistence type="predicted"/>
<keyword evidence="2" id="KW-1185">Reference proteome</keyword>
<reference evidence="1 2" key="1">
    <citation type="submission" date="2011-09" db="EMBL/GenBank/DDBJ databases">
        <authorList>
            <person name="Pope W.H."/>
            <person name="Pedulla M.L."/>
            <person name="Ford M.E."/>
            <person name="Peebles C.L."/>
            <person name="Hatfull G.H."/>
            <person name="Hendrix R.W."/>
        </authorList>
    </citation>
    <scope>NUCLEOTIDE SEQUENCE [LARGE SCALE GENOMIC DNA]</scope>
    <source>
        <strain evidence="1">G</strain>
    </source>
</reference>
<name>G3MBJ6_9CAUD</name>
<protein>
    <submittedName>
        <fullName evidence="1">Gp134</fullName>
    </submittedName>
</protein>
<evidence type="ECO:0000313" key="2">
    <source>
        <dbReference type="Proteomes" id="UP000009273"/>
    </source>
</evidence>